<sequence>MASLSAQTLQEQIDTALIGATPTAANPLTITLTPGTYQVTDSPAISLFNVEHVVLDGTGVSIVIEKDQDWTSAIRFEECTNIELEGPVINYDPLPFFEGTITSIATDRLSMVVDMVPSSEPVPTGVFGDTYDGVFYPKRISRGIVSNSSDGNLKLGSGTRYVTEIAALGGSDYELTFKNAANDTMAVGDLFTMPAMISAGDSHAIALEKCKDLYLHDMTIHSSPGLAIHDQRSPGGNSYERIQIVPAGTNGRSVNAGGIVARQSEVGPSIKDCTISHLGDDGVAVHGTIIKVITGAQASNKVTIETRLPFRTTYTAGSSVRVYKVDGSTPPKVGYSNPLTYTLAADALETVTGQFKNPSQGILTATPWQYELTFTSNVTIPAESWIQDLTHAAPSFFIENCTISNTRARGILARGDNGTIFNNTIHHTAMAGIMLIAEAGSGVVFSGEGSVSENVLISDNDLSQVQWGQPLNGEDAVGAITTIIADHDWGFRGYDGITITGNTISDSVGPYIQLQSSRNVTVRDNDFFDHGQLTSTRGSDYSINNMALIWTRNVSYVTLGTTNNIYNAASGSINRDGDGQAVQITTESGAFVRH</sequence>
<dbReference type="Proteomes" id="UP000617628">
    <property type="component" value="Unassembled WGS sequence"/>
</dbReference>
<gene>
    <name evidence="2" type="ORF">JIN87_04395</name>
</gene>
<dbReference type="Gene3D" id="2.160.20.10">
    <property type="entry name" value="Single-stranded right-handed beta-helix, Pectin lyase-like"/>
    <property type="match status" value="2"/>
</dbReference>
<dbReference type="SUPFAM" id="SSF51126">
    <property type="entry name" value="Pectin lyase-like"/>
    <property type="match status" value="2"/>
</dbReference>
<dbReference type="RefSeq" id="WP_200354311.1">
    <property type="nucleotide sequence ID" value="NZ_JAENIL010000006.1"/>
</dbReference>
<name>A0A934VQ26_9BACT</name>
<evidence type="ECO:0000313" key="2">
    <source>
        <dbReference type="EMBL" id="MBK1876094.1"/>
    </source>
</evidence>
<reference evidence="2" key="1">
    <citation type="submission" date="2021-01" db="EMBL/GenBank/DDBJ databases">
        <title>Modified the classification status of verrucomicrobia.</title>
        <authorList>
            <person name="Feng X."/>
        </authorList>
    </citation>
    <scope>NUCLEOTIDE SEQUENCE</scope>
    <source>
        <strain evidence="2">KCTC 13126</strain>
    </source>
</reference>
<evidence type="ECO:0000259" key="1">
    <source>
        <dbReference type="Pfam" id="PF13229"/>
    </source>
</evidence>
<evidence type="ECO:0000313" key="3">
    <source>
        <dbReference type="Proteomes" id="UP000617628"/>
    </source>
</evidence>
<organism evidence="2 3">
    <name type="scientific">Pelagicoccus mobilis</name>
    <dbReference type="NCBI Taxonomy" id="415221"/>
    <lineage>
        <taxon>Bacteria</taxon>
        <taxon>Pseudomonadati</taxon>
        <taxon>Verrucomicrobiota</taxon>
        <taxon>Opitutia</taxon>
        <taxon>Puniceicoccales</taxon>
        <taxon>Pelagicoccaceae</taxon>
        <taxon>Pelagicoccus</taxon>
    </lineage>
</organism>
<protein>
    <submittedName>
        <fullName evidence="2">Right-handed parallel beta-helix repeat-containing protein</fullName>
    </submittedName>
</protein>
<dbReference type="EMBL" id="JAENIL010000006">
    <property type="protein sequence ID" value="MBK1876094.1"/>
    <property type="molecule type" value="Genomic_DNA"/>
</dbReference>
<dbReference type="AlphaFoldDB" id="A0A934VQ26"/>
<keyword evidence="3" id="KW-1185">Reference proteome</keyword>
<dbReference type="SMART" id="SM00710">
    <property type="entry name" value="PbH1"/>
    <property type="match status" value="6"/>
</dbReference>
<accession>A0A934VQ26</accession>
<comment type="caution">
    <text evidence="2">The sequence shown here is derived from an EMBL/GenBank/DDBJ whole genome shotgun (WGS) entry which is preliminary data.</text>
</comment>
<feature type="domain" description="Right handed beta helix" evidence="1">
    <location>
        <begin position="397"/>
        <end position="531"/>
    </location>
</feature>
<dbReference type="InterPro" id="IPR039448">
    <property type="entry name" value="Beta_helix"/>
</dbReference>
<dbReference type="InterPro" id="IPR012334">
    <property type="entry name" value="Pectin_lyas_fold"/>
</dbReference>
<dbReference type="InterPro" id="IPR006626">
    <property type="entry name" value="PbH1"/>
</dbReference>
<proteinExistence type="predicted"/>
<dbReference type="Pfam" id="PF13229">
    <property type="entry name" value="Beta_helix"/>
    <property type="match status" value="1"/>
</dbReference>
<dbReference type="InterPro" id="IPR011050">
    <property type="entry name" value="Pectin_lyase_fold/virulence"/>
</dbReference>